<dbReference type="CDD" id="cd00751">
    <property type="entry name" value="thiolase"/>
    <property type="match status" value="1"/>
</dbReference>
<comment type="similarity">
    <text evidence="1 5">Belongs to the thiolase-like superfamily. Thiolase family.</text>
</comment>
<feature type="active site" description="Proton acceptor" evidence="4">
    <location>
        <position position="389"/>
    </location>
</feature>
<evidence type="ECO:0000259" key="6">
    <source>
        <dbReference type="Pfam" id="PF00108"/>
    </source>
</evidence>
<dbReference type="EMBL" id="WSFO01000002">
    <property type="protein sequence ID" value="KAE9631426.1"/>
    <property type="molecule type" value="Genomic_DNA"/>
</dbReference>
<gene>
    <name evidence="8" type="ORF">GP644_03645</name>
</gene>
<feature type="active site" description="Acyl-thioester intermediate" evidence="4">
    <location>
        <position position="91"/>
    </location>
</feature>
<dbReference type="InterPro" id="IPR016039">
    <property type="entry name" value="Thiolase-like"/>
</dbReference>
<proteinExistence type="inferred from homology"/>
<dbReference type="Pfam" id="PF00108">
    <property type="entry name" value="Thiolase_N"/>
    <property type="match status" value="1"/>
</dbReference>
<dbReference type="PIRSF" id="PIRSF000429">
    <property type="entry name" value="Ac-CoA_Ac_transf"/>
    <property type="match status" value="1"/>
</dbReference>
<dbReference type="InterPro" id="IPR002155">
    <property type="entry name" value="Thiolase"/>
</dbReference>
<name>A0A6A4RIU8_9RHOB</name>
<dbReference type="PROSITE" id="PS00098">
    <property type="entry name" value="THIOLASE_1"/>
    <property type="match status" value="1"/>
</dbReference>
<dbReference type="InterPro" id="IPR020616">
    <property type="entry name" value="Thiolase_N"/>
</dbReference>
<dbReference type="Pfam" id="PF02803">
    <property type="entry name" value="Thiolase_C"/>
    <property type="match status" value="1"/>
</dbReference>
<organism evidence="8 9">
    <name type="scientific">Parasedimentitalea maritima</name>
    <dbReference type="NCBI Taxonomy" id="2578117"/>
    <lineage>
        <taxon>Bacteria</taxon>
        <taxon>Pseudomonadati</taxon>
        <taxon>Pseudomonadota</taxon>
        <taxon>Alphaproteobacteria</taxon>
        <taxon>Rhodobacterales</taxon>
        <taxon>Paracoccaceae</taxon>
        <taxon>Parasedimentitalea</taxon>
    </lineage>
</organism>
<dbReference type="PROSITE" id="PS00737">
    <property type="entry name" value="THIOLASE_2"/>
    <property type="match status" value="1"/>
</dbReference>
<dbReference type="Gene3D" id="3.40.47.10">
    <property type="match status" value="2"/>
</dbReference>
<dbReference type="GO" id="GO:0003985">
    <property type="term" value="F:acetyl-CoA C-acetyltransferase activity"/>
    <property type="evidence" value="ECO:0007669"/>
    <property type="project" value="UniProtKB-EC"/>
</dbReference>
<dbReference type="InterPro" id="IPR020615">
    <property type="entry name" value="Thiolase_acyl_enz_int_AS"/>
</dbReference>
<dbReference type="RefSeq" id="WP_158977133.1">
    <property type="nucleotide sequence ID" value="NZ_WSFO01000002.1"/>
</dbReference>
<dbReference type="AlphaFoldDB" id="A0A6A4RIU8"/>
<sequence>MTDAYIYDALRTPRGKGRKDGSLHEVTSLRLSALTLNAVKDRNNLDGHAVEDVIWGNVTQVMEQGGCLARSAVLASDLDQSIPGLSINRFCASGMEAVNLAANQIKGGAGNAYIAGGVEMMGRVGMGSDGAAIAVDPSLAMDSYFVPQGISADIIATEYGFSRDQADALAVESQRRAKAAWDDGRFDKSVISVRDQNDLLILDRDEYMRPGTDMQSLGVLNPAFQMMGEVMPGFDKVAMLKYPHMERVNHIHHAGNSSGIVDGAAAVLIGNKEFGDEYGLTPRARIKATAKIGTDPTIMLTGPVPVTQKILSDNGMAIGDIDLFEVNEAFASVVLRFQQAFDVDPNVVNVNGGSIAMGHPLGATGAIIIGTLLDELERQDKETGLATLCIASGMGAATIIERV</sequence>
<feature type="active site" description="Proton acceptor" evidence="4">
    <location>
        <position position="359"/>
    </location>
</feature>
<evidence type="ECO:0000256" key="2">
    <source>
        <dbReference type="ARBA" id="ARBA00022679"/>
    </source>
</evidence>
<evidence type="ECO:0000313" key="8">
    <source>
        <dbReference type="EMBL" id="KAE9631426.1"/>
    </source>
</evidence>
<dbReference type="NCBIfam" id="TIGR01930">
    <property type="entry name" value="AcCoA-C-Actrans"/>
    <property type="match status" value="1"/>
</dbReference>
<protein>
    <submittedName>
        <fullName evidence="8">Acetyl-CoA C-acetyltransferase</fullName>
        <ecNumber evidence="8">2.3.1.9</ecNumber>
    </submittedName>
</protein>
<keyword evidence="3 5" id="KW-0012">Acyltransferase</keyword>
<dbReference type="InterPro" id="IPR020610">
    <property type="entry name" value="Thiolase_AS"/>
</dbReference>
<feature type="domain" description="Thiolase N-terminal" evidence="6">
    <location>
        <begin position="5"/>
        <end position="233"/>
    </location>
</feature>
<dbReference type="InterPro" id="IPR020613">
    <property type="entry name" value="Thiolase_CS"/>
</dbReference>
<dbReference type="Proteomes" id="UP000441586">
    <property type="component" value="Unassembled WGS sequence"/>
</dbReference>
<reference evidence="8 9" key="1">
    <citation type="submission" date="2019-12" db="EMBL/GenBank/DDBJ databases">
        <authorList>
            <person name="Zhang Y.-J."/>
        </authorList>
    </citation>
    <scope>NUCLEOTIDE SEQUENCE [LARGE SCALE GENOMIC DNA]</scope>
    <source>
        <strain evidence="8 9">H18S-6</strain>
    </source>
</reference>
<dbReference type="SUPFAM" id="SSF53901">
    <property type="entry name" value="Thiolase-like"/>
    <property type="match status" value="2"/>
</dbReference>
<evidence type="ECO:0000256" key="5">
    <source>
        <dbReference type="RuleBase" id="RU003557"/>
    </source>
</evidence>
<dbReference type="PANTHER" id="PTHR43365">
    <property type="entry name" value="BLR7806 PROTEIN"/>
    <property type="match status" value="1"/>
</dbReference>
<dbReference type="PANTHER" id="PTHR43365:SF1">
    <property type="entry name" value="ACETYL-COA C-ACYLTRANSFERASE"/>
    <property type="match status" value="1"/>
</dbReference>
<dbReference type="NCBIfam" id="NF006090">
    <property type="entry name" value="PRK08242.1"/>
    <property type="match status" value="1"/>
</dbReference>
<keyword evidence="2 5" id="KW-0808">Transferase</keyword>
<evidence type="ECO:0000256" key="4">
    <source>
        <dbReference type="PIRSR" id="PIRSR000429-1"/>
    </source>
</evidence>
<dbReference type="InterPro" id="IPR020617">
    <property type="entry name" value="Thiolase_C"/>
</dbReference>
<evidence type="ECO:0000256" key="3">
    <source>
        <dbReference type="ARBA" id="ARBA00023315"/>
    </source>
</evidence>
<evidence type="ECO:0000256" key="1">
    <source>
        <dbReference type="ARBA" id="ARBA00010982"/>
    </source>
</evidence>
<evidence type="ECO:0000259" key="7">
    <source>
        <dbReference type="Pfam" id="PF02803"/>
    </source>
</evidence>
<dbReference type="PROSITE" id="PS00099">
    <property type="entry name" value="THIOLASE_3"/>
    <property type="match status" value="1"/>
</dbReference>
<feature type="domain" description="Thiolase C-terminal" evidence="7">
    <location>
        <begin position="281"/>
        <end position="402"/>
    </location>
</feature>
<accession>A0A6A4RIU8</accession>
<dbReference type="EC" id="2.3.1.9" evidence="8"/>
<evidence type="ECO:0000313" key="9">
    <source>
        <dbReference type="Proteomes" id="UP000441586"/>
    </source>
</evidence>
<comment type="caution">
    <text evidence="8">The sequence shown here is derived from an EMBL/GenBank/DDBJ whole genome shotgun (WGS) entry which is preliminary data.</text>
</comment>